<dbReference type="Gene3D" id="6.10.110.10">
    <property type="match status" value="1"/>
</dbReference>
<proteinExistence type="inferred from homology"/>
<keyword evidence="9" id="KW-1185">Reference proteome</keyword>
<evidence type="ECO:0000313" key="9">
    <source>
        <dbReference type="Proteomes" id="UP001194468"/>
    </source>
</evidence>
<dbReference type="InterPro" id="IPR009311">
    <property type="entry name" value="IFI6/IFI27-like"/>
</dbReference>
<dbReference type="GO" id="GO:0016020">
    <property type="term" value="C:membrane"/>
    <property type="evidence" value="ECO:0007669"/>
    <property type="project" value="UniProtKB-SubCell"/>
</dbReference>
<keyword evidence="3 7" id="KW-0812">Transmembrane</keyword>
<dbReference type="EMBL" id="WHUW01000028">
    <property type="protein sequence ID" value="KAF8434611.1"/>
    <property type="molecule type" value="Genomic_DNA"/>
</dbReference>
<comment type="similarity">
    <text evidence="2">Belongs to the IFI6/IFI27 family.</text>
</comment>
<dbReference type="Proteomes" id="UP001194468">
    <property type="component" value="Unassembled WGS sequence"/>
</dbReference>
<accession>A0AAD4BM69</accession>
<dbReference type="AlphaFoldDB" id="A0AAD4BM69"/>
<sequence>MVEHESGRKQNSGSSYRQHKNPTRERCRCISAPSALPSSPSPSCLHPKSPPCSESGWLDLLTETLHKILNSAGEAGSHLFDALWPHVQWAWNAVKDLVIKHPQIMVAVVILLLGVLLIQPLARGVVQALGFGGSGVRAMSIASQIQASLYGGYVPKGSLFSFLQSFGAL</sequence>
<evidence type="ECO:0000256" key="4">
    <source>
        <dbReference type="ARBA" id="ARBA00022989"/>
    </source>
</evidence>
<keyword evidence="5 7" id="KW-0472">Membrane</keyword>
<comment type="caution">
    <text evidence="8">The sequence shown here is derived from an EMBL/GenBank/DDBJ whole genome shotgun (WGS) entry which is preliminary data.</text>
</comment>
<dbReference type="InterPro" id="IPR038213">
    <property type="entry name" value="IFI6/IFI27-like_sf"/>
</dbReference>
<organism evidence="8 9">
    <name type="scientific">Boletus edulis BED1</name>
    <dbReference type="NCBI Taxonomy" id="1328754"/>
    <lineage>
        <taxon>Eukaryota</taxon>
        <taxon>Fungi</taxon>
        <taxon>Dikarya</taxon>
        <taxon>Basidiomycota</taxon>
        <taxon>Agaricomycotina</taxon>
        <taxon>Agaricomycetes</taxon>
        <taxon>Agaricomycetidae</taxon>
        <taxon>Boletales</taxon>
        <taxon>Boletineae</taxon>
        <taxon>Boletaceae</taxon>
        <taxon>Boletoideae</taxon>
        <taxon>Boletus</taxon>
    </lineage>
</organism>
<feature type="transmembrane region" description="Helical" evidence="7">
    <location>
        <begin position="104"/>
        <end position="122"/>
    </location>
</feature>
<reference evidence="8" key="2">
    <citation type="journal article" date="2020" name="Nat. Commun.">
        <title>Large-scale genome sequencing of mycorrhizal fungi provides insights into the early evolution of symbiotic traits.</title>
        <authorList>
            <person name="Miyauchi S."/>
            <person name="Kiss E."/>
            <person name="Kuo A."/>
            <person name="Drula E."/>
            <person name="Kohler A."/>
            <person name="Sanchez-Garcia M."/>
            <person name="Morin E."/>
            <person name="Andreopoulos B."/>
            <person name="Barry K.W."/>
            <person name="Bonito G."/>
            <person name="Buee M."/>
            <person name="Carver A."/>
            <person name="Chen C."/>
            <person name="Cichocki N."/>
            <person name="Clum A."/>
            <person name="Culley D."/>
            <person name="Crous P.W."/>
            <person name="Fauchery L."/>
            <person name="Girlanda M."/>
            <person name="Hayes R.D."/>
            <person name="Keri Z."/>
            <person name="LaButti K."/>
            <person name="Lipzen A."/>
            <person name="Lombard V."/>
            <person name="Magnuson J."/>
            <person name="Maillard F."/>
            <person name="Murat C."/>
            <person name="Nolan M."/>
            <person name="Ohm R.A."/>
            <person name="Pangilinan J."/>
            <person name="Pereira M.F."/>
            <person name="Perotto S."/>
            <person name="Peter M."/>
            <person name="Pfister S."/>
            <person name="Riley R."/>
            <person name="Sitrit Y."/>
            <person name="Stielow J.B."/>
            <person name="Szollosi G."/>
            <person name="Zifcakova L."/>
            <person name="Stursova M."/>
            <person name="Spatafora J.W."/>
            <person name="Tedersoo L."/>
            <person name="Vaario L.M."/>
            <person name="Yamada A."/>
            <person name="Yan M."/>
            <person name="Wang P."/>
            <person name="Xu J."/>
            <person name="Bruns T."/>
            <person name="Baldrian P."/>
            <person name="Vilgalys R."/>
            <person name="Dunand C."/>
            <person name="Henrissat B."/>
            <person name="Grigoriev I.V."/>
            <person name="Hibbett D."/>
            <person name="Nagy L.G."/>
            <person name="Martin F.M."/>
        </authorList>
    </citation>
    <scope>NUCLEOTIDE SEQUENCE</scope>
    <source>
        <strain evidence="8">BED1</strain>
    </source>
</reference>
<evidence type="ECO:0000256" key="6">
    <source>
        <dbReference type="SAM" id="MobiDB-lite"/>
    </source>
</evidence>
<evidence type="ECO:0000256" key="7">
    <source>
        <dbReference type="SAM" id="Phobius"/>
    </source>
</evidence>
<keyword evidence="4 7" id="KW-1133">Transmembrane helix</keyword>
<feature type="region of interest" description="Disordered" evidence="6">
    <location>
        <begin position="1"/>
        <end position="25"/>
    </location>
</feature>
<comment type="subcellular location">
    <subcellularLocation>
        <location evidence="1">Membrane</location>
        <topology evidence="1">Multi-pass membrane protein</topology>
    </subcellularLocation>
</comment>
<dbReference type="Pfam" id="PF06140">
    <property type="entry name" value="Ifi-6-16"/>
    <property type="match status" value="1"/>
</dbReference>
<reference evidence="8" key="1">
    <citation type="submission" date="2019-10" db="EMBL/GenBank/DDBJ databases">
        <authorList>
            <consortium name="DOE Joint Genome Institute"/>
            <person name="Kuo A."/>
            <person name="Miyauchi S."/>
            <person name="Kiss E."/>
            <person name="Drula E."/>
            <person name="Kohler A."/>
            <person name="Sanchez-Garcia M."/>
            <person name="Andreopoulos B."/>
            <person name="Barry K.W."/>
            <person name="Bonito G."/>
            <person name="Buee M."/>
            <person name="Carver A."/>
            <person name="Chen C."/>
            <person name="Cichocki N."/>
            <person name="Clum A."/>
            <person name="Culley D."/>
            <person name="Crous P.W."/>
            <person name="Fauchery L."/>
            <person name="Girlanda M."/>
            <person name="Hayes R."/>
            <person name="Keri Z."/>
            <person name="LaButti K."/>
            <person name="Lipzen A."/>
            <person name="Lombard V."/>
            <person name="Magnuson J."/>
            <person name="Maillard F."/>
            <person name="Morin E."/>
            <person name="Murat C."/>
            <person name="Nolan M."/>
            <person name="Ohm R."/>
            <person name="Pangilinan J."/>
            <person name="Pereira M."/>
            <person name="Perotto S."/>
            <person name="Peter M."/>
            <person name="Riley R."/>
            <person name="Sitrit Y."/>
            <person name="Stielow B."/>
            <person name="Szollosi G."/>
            <person name="Zifcakova L."/>
            <person name="Stursova M."/>
            <person name="Spatafora J.W."/>
            <person name="Tedersoo L."/>
            <person name="Vaario L.-M."/>
            <person name="Yamada A."/>
            <person name="Yan M."/>
            <person name="Wang P."/>
            <person name="Xu J."/>
            <person name="Bruns T."/>
            <person name="Baldrian P."/>
            <person name="Vilgalys R."/>
            <person name="Henrissat B."/>
            <person name="Grigoriev I.V."/>
            <person name="Hibbett D."/>
            <person name="Nagy L.G."/>
            <person name="Martin F.M."/>
        </authorList>
    </citation>
    <scope>NUCLEOTIDE SEQUENCE</scope>
    <source>
        <strain evidence="8">BED1</strain>
    </source>
</reference>
<name>A0AAD4BM69_BOLED</name>
<evidence type="ECO:0000313" key="8">
    <source>
        <dbReference type="EMBL" id="KAF8434611.1"/>
    </source>
</evidence>
<protein>
    <submittedName>
        <fullName evidence="8">Uncharacterized protein</fullName>
    </submittedName>
</protein>
<evidence type="ECO:0000256" key="1">
    <source>
        <dbReference type="ARBA" id="ARBA00004141"/>
    </source>
</evidence>
<evidence type="ECO:0000256" key="3">
    <source>
        <dbReference type="ARBA" id="ARBA00022692"/>
    </source>
</evidence>
<evidence type="ECO:0000256" key="5">
    <source>
        <dbReference type="ARBA" id="ARBA00023136"/>
    </source>
</evidence>
<evidence type="ECO:0000256" key="2">
    <source>
        <dbReference type="ARBA" id="ARBA00007262"/>
    </source>
</evidence>
<gene>
    <name evidence="8" type="ORF">L210DRAFT_3553439</name>
</gene>